<feature type="region of interest" description="Disordered" evidence="3">
    <location>
        <begin position="28"/>
        <end position="49"/>
    </location>
</feature>
<dbReference type="SUPFAM" id="SSF111369">
    <property type="entry name" value="HlyD-like secretion proteins"/>
    <property type="match status" value="1"/>
</dbReference>
<comment type="similarity">
    <text evidence="1">Belongs to the membrane fusion protein (MFP) (TC 8.A.1) family.</text>
</comment>
<dbReference type="OrthoDB" id="9806939at2"/>
<dbReference type="RefSeq" id="WP_085783376.1">
    <property type="nucleotide sequence ID" value="NZ_CP008743.1"/>
</dbReference>
<dbReference type="STRING" id="1414854.GQ61_00205"/>
<dbReference type="AlphaFoldDB" id="A0A1W6N2H2"/>
<dbReference type="GO" id="GO:0016020">
    <property type="term" value="C:membrane"/>
    <property type="evidence" value="ECO:0007669"/>
    <property type="project" value="InterPro"/>
</dbReference>
<feature type="domain" description="CzcB-like C-terminal circularly permuted SH3-like" evidence="8">
    <location>
        <begin position="299"/>
        <end position="358"/>
    </location>
</feature>
<evidence type="ECO:0000259" key="6">
    <source>
        <dbReference type="Pfam" id="PF25919"/>
    </source>
</evidence>
<dbReference type="InterPro" id="IPR058791">
    <property type="entry name" value="3HB_CusB"/>
</dbReference>
<sequence length="384" mass="42551">MCRLWTLLVLPFLMLNVTVFAQAHAQHNMNSGKEDTPRQDSNSSQSIGGRISVTVPVDQQARVGLKTAKVEKKNVARTIRTIGTVATDQTREFNFHTKINGWVEKVYADYVGKRIQKGDPLFDLYSPDLITTQKEYIEARKLGGSTGQEIATAALDRLQLWGVPSLEIDRLKTSGKVKKSLTFISLTDGFIVNKKVIRGAYITPEMELYQIADLSHLWVVVTFYEYDVSAVSVGDEVEIRLPYDPEATFKGRINYIFPAIESETRTAKARIEIDSVNQKLKPSMFVDVELKKDMGASLIIPEDAVIDTGARKIVFVKTGPSSFDPREITVGSRIGKKVIILSGLMEGEEVITSAHFLIDADSKFRAALQKNSGVSSGHAGHNAK</sequence>
<evidence type="ECO:0000259" key="8">
    <source>
        <dbReference type="Pfam" id="PF25975"/>
    </source>
</evidence>
<dbReference type="GO" id="GO:0060003">
    <property type="term" value="P:copper ion export"/>
    <property type="evidence" value="ECO:0007669"/>
    <property type="project" value="TreeGrafter"/>
</dbReference>
<evidence type="ECO:0000256" key="2">
    <source>
        <dbReference type="ARBA" id="ARBA00022448"/>
    </source>
</evidence>
<gene>
    <name evidence="9" type="ORF">GQ61_00205</name>
</gene>
<keyword evidence="2" id="KW-0813">Transport</keyword>
<dbReference type="Pfam" id="PF25954">
    <property type="entry name" value="Beta-barrel_RND_2"/>
    <property type="match status" value="1"/>
</dbReference>
<evidence type="ECO:0000256" key="3">
    <source>
        <dbReference type="SAM" id="MobiDB-lite"/>
    </source>
</evidence>
<name>A0A1W6N2H2_9PROT</name>
<keyword evidence="4" id="KW-0732">Signal</keyword>
<dbReference type="GO" id="GO:0015679">
    <property type="term" value="P:plasma membrane copper ion transport"/>
    <property type="evidence" value="ECO:0007669"/>
    <property type="project" value="TreeGrafter"/>
</dbReference>
<evidence type="ECO:0000313" key="9">
    <source>
        <dbReference type="EMBL" id="ARN84033.1"/>
    </source>
</evidence>
<organism evidence="9 10">
    <name type="scientific">Candidatus Nucleicultrix amoebiphila FS5</name>
    <dbReference type="NCBI Taxonomy" id="1414854"/>
    <lineage>
        <taxon>Bacteria</taxon>
        <taxon>Pseudomonadati</taxon>
        <taxon>Pseudomonadota</taxon>
        <taxon>Alphaproteobacteria</taxon>
        <taxon>Holosporales</taxon>
        <taxon>Candidatus Nucleicultricaceae</taxon>
        <taxon>Candidatus Nucleicultrix</taxon>
    </lineage>
</organism>
<dbReference type="GO" id="GO:0022857">
    <property type="term" value="F:transmembrane transporter activity"/>
    <property type="evidence" value="ECO:0007669"/>
    <property type="project" value="InterPro"/>
</dbReference>
<feature type="domain" description="CusB-like beta-barrel" evidence="7">
    <location>
        <begin position="217"/>
        <end position="292"/>
    </location>
</feature>
<dbReference type="Pfam" id="PF25919">
    <property type="entry name" value="BSH_CusB"/>
    <property type="match status" value="1"/>
</dbReference>
<dbReference type="KEGG" id="naf:GQ61_00205"/>
<dbReference type="InterPro" id="IPR006143">
    <property type="entry name" value="RND_pump_MFP"/>
</dbReference>
<dbReference type="InterPro" id="IPR051909">
    <property type="entry name" value="MFP_Cation_Efflux"/>
</dbReference>
<reference evidence="9 10" key="1">
    <citation type="submission" date="2014-06" db="EMBL/GenBank/DDBJ databases">
        <title>The genome of the endonuclear symbiont Nucleicultrix amoebiphila.</title>
        <authorList>
            <person name="Schulz F."/>
            <person name="Horn M."/>
        </authorList>
    </citation>
    <scope>NUCLEOTIDE SEQUENCE [LARGE SCALE GENOMIC DNA]</scope>
    <source>
        <strain evidence="9 10">FS5</strain>
    </source>
</reference>
<dbReference type="EMBL" id="CP008743">
    <property type="protein sequence ID" value="ARN84033.1"/>
    <property type="molecule type" value="Genomic_DNA"/>
</dbReference>
<proteinExistence type="inferred from homology"/>
<dbReference type="Pfam" id="PF25869">
    <property type="entry name" value="3HB_CusB"/>
    <property type="match status" value="1"/>
</dbReference>
<dbReference type="PANTHER" id="PTHR30097">
    <property type="entry name" value="CATION EFFLUX SYSTEM PROTEIN CUSB"/>
    <property type="match status" value="1"/>
</dbReference>
<dbReference type="Gene3D" id="2.40.420.20">
    <property type="match status" value="1"/>
</dbReference>
<feature type="chain" id="PRO_5012461759" evidence="4">
    <location>
        <begin position="22"/>
        <end position="384"/>
    </location>
</feature>
<dbReference type="Gene3D" id="2.40.30.170">
    <property type="match status" value="1"/>
</dbReference>
<dbReference type="GO" id="GO:0046914">
    <property type="term" value="F:transition metal ion binding"/>
    <property type="evidence" value="ECO:0007669"/>
    <property type="project" value="TreeGrafter"/>
</dbReference>
<evidence type="ECO:0000313" key="10">
    <source>
        <dbReference type="Proteomes" id="UP000237351"/>
    </source>
</evidence>
<feature type="domain" description="CusB-like three alpha-helical bundle" evidence="5">
    <location>
        <begin position="128"/>
        <end position="178"/>
    </location>
</feature>
<feature type="signal peptide" evidence="4">
    <location>
        <begin position="1"/>
        <end position="21"/>
    </location>
</feature>
<protein>
    <submittedName>
        <fullName evidence="9">Uncharacterized protein</fullName>
    </submittedName>
</protein>
<accession>A0A1W6N2H2</accession>
<dbReference type="InterPro" id="IPR058649">
    <property type="entry name" value="CzcB_C"/>
</dbReference>
<evidence type="ECO:0000256" key="1">
    <source>
        <dbReference type="ARBA" id="ARBA00009477"/>
    </source>
</evidence>
<keyword evidence="10" id="KW-1185">Reference proteome</keyword>
<dbReference type="FunFam" id="2.40.30.170:FF:000010">
    <property type="entry name" value="Efflux RND transporter periplasmic adaptor subunit"/>
    <property type="match status" value="1"/>
</dbReference>
<dbReference type="Pfam" id="PF25975">
    <property type="entry name" value="CzcB_C"/>
    <property type="match status" value="1"/>
</dbReference>
<dbReference type="PANTHER" id="PTHR30097:SF15">
    <property type="entry name" value="CATION EFFLUX SYSTEM PROTEIN CUSB"/>
    <property type="match status" value="1"/>
</dbReference>
<dbReference type="InterPro" id="IPR058790">
    <property type="entry name" value="BSH_CusB"/>
</dbReference>
<evidence type="ECO:0000259" key="5">
    <source>
        <dbReference type="Pfam" id="PF25869"/>
    </source>
</evidence>
<evidence type="ECO:0000259" key="7">
    <source>
        <dbReference type="Pfam" id="PF25954"/>
    </source>
</evidence>
<dbReference type="NCBIfam" id="TIGR01730">
    <property type="entry name" value="RND_mfp"/>
    <property type="match status" value="1"/>
</dbReference>
<dbReference type="InterPro" id="IPR058792">
    <property type="entry name" value="Beta-barrel_RND_2"/>
</dbReference>
<feature type="domain" description="CusB-like barrel-sandwich hybrid" evidence="6">
    <location>
        <begin position="96"/>
        <end position="212"/>
    </location>
</feature>
<evidence type="ECO:0000256" key="4">
    <source>
        <dbReference type="SAM" id="SignalP"/>
    </source>
</evidence>
<dbReference type="Proteomes" id="UP000237351">
    <property type="component" value="Chromosome"/>
</dbReference>
<dbReference type="Gene3D" id="6.10.140.730">
    <property type="match status" value="1"/>
</dbReference>
<dbReference type="GO" id="GO:0030288">
    <property type="term" value="C:outer membrane-bounded periplasmic space"/>
    <property type="evidence" value="ECO:0007669"/>
    <property type="project" value="TreeGrafter"/>
</dbReference>